<feature type="domain" description="PCNA-associated factor histone-like" evidence="10">
    <location>
        <begin position="30"/>
        <end position="77"/>
    </location>
</feature>
<evidence type="ECO:0000313" key="12">
    <source>
        <dbReference type="Proteomes" id="UP000694417"/>
    </source>
</evidence>
<dbReference type="PANTHER" id="PTHR15679:SF8">
    <property type="entry name" value="PCNA-ASSOCIATED FACTOR"/>
    <property type="match status" value="1"/>
</dbReference>
<evidence type="ECO:0000256" key="8">
    <source>
        <dbReference type="ARBA" id="ARBA00030014"/>
    </source>
</evidence>
<evidence type="ECO:0000256" key="7">
    <source>
        <dbReference type="ARBA" id="ARBA00023242"/>
    </source>
</evidence>
<dbReference type="GO" id="GO:0051726">
    <property type="term" value="P:regulation of cell cycle"/>
    <property type="evidence" value="ECO:0007669"/>
    <property type="project" value="InterPro"/>
</dbReference>
<keyword evidence="12" id="KW-1185">Reference proteome</keyword>
<dbReference type="GeneTree" id="ENSGT00960000189610"/>
<dbReference type="GO" id="GO:0019985">
    <property type="term" value="P:translesion synthesis"/>
    <property type="evidence" value="ECO:0007669"/>
    <property type="project" value="TreeGrafter"/>
</dbReference>
<reference evidence="11" key="1">
    <citation type="submission" date="2025-08" db="UniProtKB">
        <authorList>
            <consortium name="Ensembl"/>
        </authorList>
    </citation>
    <scope>IDENTIFICATION</scope>
</reference>
<protein>
    <recommendedName>
        <fullName evidence="3">PCNA-associated factor</fullName>
    </recommendedName>
    <alternativeName>
        <fullName evidence="8">PCNA-associated factor of 15 kDa</fullName>
    </alternativeName>
    <alternativeName>
        <fullName evidence="9">PCNA-clamp-associated factor</fullName>
    </alternativeName>
</protein>
<evidence type="ECO:0000313" key="11">
    <source>
        <dbReference type="Ensembl" id="ENSUPAP00010012732.1"/>
    </source>
</evidence>
<accession>A0A8D2HJV3</accession>
<dbReference type="Proteomes" id="UP000694417">
    <property type="component" value="Unplaced"/>
</dbReference>
<dbReference type="GO" id="GO:0005634">
    <property type="term" value="C:nucleus"/>
    <property type="evidence" value="ECO:0007669"/>
    <property type="project" value="UniProtKB-SubCell"/>
</dbReference>
<evidence type="ECO:0000256" key="2">
    <source>
        <dbReference type="ARBA" id="ARBA00004556"/>
    </source>
</evidence>
<evidence type="ECO:0000259" key="10">
    <source>
        <dbReference type="Pfam" id="PF15715"/>
    </source>
</evidence>
<dbReference type="PANTHER" id="PTHR15679">
    <property type="entry name" value="PCNA-ASSOCIATED FACTOR"/>
    <property type="match status" value="1"/>
</dbReference>
<keyword evidence="5" id="KW-0227">DNA damage</keyword>
<evidence type="ECO:0000256" key="1">
    <source>
        <dbReference type="ARBA" id="ARBA00004123"/>
    </source>
</evidence>
<dbReference type="InterPro" id="IPR040444">
    <property type="entry name" value="PCNA-AF"/>
</dbReference>
<dbReference type="GO" id="GO:0048471">
    <property type="term" value="C:perinuclear region of cytoplasm"/>
    <property type="evidence" value="ECO:0007669"/>
    <property type="project" value="UniProtKB-SubCell"/>
</dbReference>
<evidence type="ECO:0000256" key="6">
    <source>
        <dbReference type="ARBA" id="ARBA00023204"/>
    </source>
</evidence>
<evidence type="ECO:0000256" key="5">
    <source>
        <dbReference type="ARBA" id="ARBA00022763"/>
    </source>
</evidence>
<dbReference type="GO" id="GO:0003682">
    <property type="term" value="F:chromatin binding"/>
    <property type="evidence" value="ECO:0007669"/>
    <property type="project" value="TreeGrafter"/>
</dbReference>
<keyword evidence="6" id="KW-0234">DNA repair</keyword>
<sequence>WCKLKADSIPSTYRKVVASQAPRKFVMSNPKRQKGIGEILRLSPKDFEKENQIPEEAGSSSIGKAKRKKYVLYLSTEKAQKH</sequence>
<keyword evidence="7" id="KW-0539">Nucleus</keyword>
<reference evidence="11" key="2">
    <citation type="submission" date="2025-09" db="UniProtKB">
        <authorList>
            <consortium name="Ensembl"/>
        </authorList>
    </citation>
    <scope>IDENTIFICATION</scope>
</reference>
<dbReference type="Pfam" id="PF15715">
    <property type="entry name" value="PAF"/>
    <property type="match status" value="1"/>
</dbReference>
<name>A0A8D2HJV3_UROPR</name>
<evidence type="ECO:0000256" key="3">
    <source>
        <dbReference type="ARBA" id="ARBA00013777"/>
    </source>
</evidence>
<dbReference type="GO" id="GO:0006281">
    <property type="term" value="P:DNA repair"/>
    <property type="evidence" value="ECO:0007669"/>
    <property type="project" value="UniProtKB-KW"/>
</dbReference>
<proteinExistence type="predicted"/>
<dbReference type="InterPro" id="IPR031444">
    <property type="entry name" value="PCNA-AF_dom"/>
</dbReference>
<evidence type="ECO:0000256" key="4">
    <source>
        <dbReference type="ARBA" id="ARBA00022490"/>
    </source>
</evidence>
<evidence type="ECO:0000256" key="9">
    <source>
        <dbReference type="ARBA" id="ARBA00031186"/>
    </source>
</evidence>
<dbReference type="AlphaFoldDB" id="A0A8D2HJV3"/>
<keyword evidence="4" id="KW-0963">Cytoplasm</keyword>
<comment type="subcellular location">
    <subcellularLocation>
        <location evidence="2">Cytoplasm</location>
        <location evidence="2">Perinuclear region</location>
    </subcellularLocation>
    <subcellularLocation>
        <location evidence="1">Nucleus</location>
    </subcellularLocation>
</comment>
<dbReference type="Ensembl" id="ENSUPAT00010014605.1">
    <property type="protein sequence ID" value="ENSUPAP00010012732.1"/>
    <property type="gene ID" value="ENSUPAG00010010321.1"/>
</dbReference>
<organism evidence="11 12">
    <name type="scientific">Urocitellus parryii</name>
    <name type="common">Arctic ground squirrel</name>
    <name type="synonym">Spermophilus parryii</name>
    <dbReference type="NCBI Taxonomy" id="9999"/>
    <lineage>
        <taxon>Eukaryota</taxon>
        <taxon>Metazoa</taxon>
        <taxon>Chordata</taxon>
        <taxon>Craniata</taxon>
        <taxon>Vertebrata</taxon>
        <taxon>Euteleostomi</taxon>
        <taxon>Mammalia</taxon>
        <taxon>Eutheria</taxon>
        <taxon>Euarchontoglires</taxon>
        <taxon>Glires</taxon>
        <taxon>Rodentia</taxon>
        <taxon>Sciuromorpha</taxon>
        <taxon>Sciuridae</taxon>
        <taxon>Xerinae</taxon>
        <taxon>Marmotini</taxon>
        <taxon>Urocitellus</taxon>
    </lineage>
</organism>